<proteinExistence type="inferred from homology"/>
<dbReference type="PANTHER" id="PTHR12668">
    <property type="entry name" value="TRANSMEMBRANE PROTEIN 14, 15"/>
    <property type="match status" value="1"/>
</dbReference>
<dbReference type="PANTHER" id="PTHR12668:SF4">
    <property type="entry name" value="TRANSMEMBRANE PROTEIN 14C-RELATED"/>
    <property type="match status" value="1"/>
</dbReference>
<keyword evidence="11" id="KW-1185">Reference proteome</keyword>
<dbReference type="GO" id="GO:0070453">
    <property type="term" value="P:regulation of heme biosynthetic process"/>
    <property type="evidence" value="ECO:0007669"/>
    <property type="project" value="TreeGrafter"/>
</dbReference>
<evidence type="ECO:0000256" key="1">
    <source>
        <dbReference type="ARBA" id="ARBA00004141"/>
    </source>
</evidence>
<protein>
    <recommendedName>
        <fullName evidence="8">Transmembrane protein 14C</fullName>
    </recommendedName>
</protein>
<keyword evidence="4 9" id="KW-1133">Transmembrane helix</keyword>
<dbReference type="InterPro" id="IPR005349">
    <property type="entry name" value="TMEM14"/>
</dbReference>
<keyword evidence="3 9" id="KW-0812">Transmembrane</keyword>
<comment type="subcellular location">
    <subcellularLocation>
        <location evidence="1">Membrane</location>
        <topology evidence="1">Multi-pass membrane protein</topology>
    </subcellularLocation>
</comment>
<evidence type="ECO:0000256" key="3">
    <source>
        <dbReference type="ARBA" id="ARBA00022692"/>
    </source>
</evidence>
<keyword evidence="5" id="KW-0350">Heme biosynthesis</keyword>
<evidence type="ECO:0000313" key="10">
    <source>
        <dbReference type="Ensembl" id="ENSHHUP00000001528.1"/>
    </source>
</evidence>
<dbReference type="InterPro" id="IPR044890">
    <property type="entry name" value="TMEM14_sf"/>
</dbReference>
<feature type="transmembrane region" description="Helical" evidence="9">
    <location>
        <begin position="26"/>
        <end position="47"/>
    </location>
</feature>
<dbReference type="Gene3D" id="1.10.10.1740">
    <property type="entry name" value="Transmembrane protein 14-like"/>
    <property type="match status" value="1"/>
</dbReference>
<evidence type="ECO:0000256" key="9">
    <source>
        <dbReference type="SAM" id="Phobius"/>
    </source>
</evidence>
<evidence type="ECO:0000256" key="8">
    <source>
        <dbReference type="ARBA" id="ARBA00039421"/>
    </source>
</evidence>
<evidence type="ECO:0000256" key="6">
    <source>
        <dbReference type="ARBA" id="ARBA00023136"/>
    </source>
</evidence>
<dbReference type="GO" id="GO:0031966">
    <property type="term" value="C:mitochondrial membrane"/>
    <property type="evidence" value="ECO:0007669"/>
    <property type="project" value="TreeGrafter"/>
</dbReference>
<keyword evidence="6 9" id="KW-0472">Membrane</keyword>
<evidence type="ECO:0000256" key="4">
    <source>
        <dbReference type="ARBA" id="ARBA00022989"/>
    </source>
</evidence>
<evidence type="ECO:0000256" key="5">
    <source>
        <dbReference type="ARBA" id="ARBA00023133"/>
    </source>
</evidence>
<evidence type="ECO:0000256" key="2">
    <source>
        <dbReference type="ARBA" id="ARBA00007590"/>
    </source>
</evidence>
<comment type="similarity">
    <text evidence="2">Belongs to the TMEM14 family.</text>
</comment>
<organism evidence="10 11">
    <name type="scientific">Hucho hucho</name>
    <name type="common">huchen</name>
    <dbReference type="NCBI Taxonomy" id="62062"/>
    <lineage>
        <taxon>Eukaryota</taxon>
        <taxon>Metazoa</taxon>
        <taxon>Chordata</taxon>
        <taxon>Craniata</taxon>
        <taxon>Vertebrata</taxon>
        <taxon>Euteleostomi</taxon>
        <taxon>Actinopterygii</taxon>
        <taxon>Neopterygii</taxon>
        <taxon>Teleostei</taxon>
        <taxon>Protacanthopterygii</taxon>
        <taxon>Salmoniformes</taxon>
        <taxon>Salmonidae</taxon>
        <taxon>Salmoninae</taxon>
        <taxon>Hucho</taxon>
    </lineage>
</organism>
<dbReference type="AlphaFoldDB" id="A0A4W5JAX1"/>
<reference evidence="10" key="3">
    <citation type="submission" date="2025-09" db="UniProtKB">
        <authorList>
            <consortium name="Ensembl"/>
        </authorList>
    </citation>
    <scope>IDENTIFICATION</scope>
</reference>
<sequence>VRMTRLAYSYAATVSARGLQKATSNVTFLVTGFLFGVLAGVGAYLMSQNPNNVYLKLGTSGTLAVVMRIRYLKLWKFTPAGLVTLAR</sequence>
<dbReference type="Proteomes" id="UP000314982">
    <property type="component" value="Unassembled WGS sequence"/>
</dbReference>
<evidence type="ECO:0000256" key="7">
    <source>
        <dbReference type="ARBA" id="ARBA00037428"/>
    </source>
</evidence>
<accession>A0A4W5JAX1</accession>
<reference evidence="10" key="2">
    <citation type="submission" date="2025-08" db="UniProtKB">
        <authorList>
            <consortium name="Ensembl"/>
        </authorList>
    </citation>
    <scope>IDENTIFICATION</scope>
</reference>
<dbReference type="STRING" id="62062.ENSHHUP00000001528"/>
<dbReference type="GO" id="GO:0006783">
    <property type="term" value="P:heme biosynthetic process"/>
    <property type="evidence" value="ECO:0007669"/>
    <property type="project" value="UniProtKB-KW"/>
</dbReference>
<evidence type="ECO:0000313" key="11">
    <source>
        <dbReference type="Proteomes" id="UP000314982"/>
    </source>
</evidence>
<reference evidence="11" key="1">
    <citation type="submission" date="2018-06" db="EMBL/GenBank/DDBJ databases">
        <title>Genome assembly of Danube salmon.</title>
        <authorList>
            <person name="Macqueen D.J."/>
            <person name="Gundappa M.K."/>
        </authorList>
    </citation>
    <scope>NUCLEOTIDE SEQUENCE [LARGE SCALE GENOMIC DNA]</scope>
</reference>
<name>A0A4W5JAX1_9TELE</name>
<dbReference type="Ensembl" id="ENSHHUT00000001581.1">
    <property type="protein sequence ID" value="ENSHHUP00000001528.1"/>
    <property type="gene ID" value="ENSHHUG00000000998.1"/>
</dbReference>
<dbReference type="Pfam" id="PF03647">
    <property type="entry name" value="Tmemb_14"/>
    <property type="match status" value="1"/>
</dbReference>
<comment type="function">
    <text evidence="7">Required for normal heme biosynthesis.</text>
</comment>